<evidence type="ECO:0000256" key="1">
    <source>
        <dbReference type="SAM" id="MobiDB-lite"/>
    </source>
</evidence>
<keyword evidence="3" id="KW-1185">Reference proteome</keyword>
<evidence type="ECO:0000313" key="3">
    <source>
        <dbReference type="Proteomes" id="UP001412067"/>
    </source>
</evidence>
<proteinExistence type="predicted"/>
<name>A0ABR2LSA5_9ASPA</name>
<feature type="region of interest" description="Disordered" evidence="1">
    <location>
        <begin position="1"/>
        <end position="42"/>
    </location>
</feature>
<dbReference type="EMBL" id="JBBWWR010000015">
    <property type="protein sequence ID" value="KAK8949803.1"/>
    <property type="molecule type" value="Genomic_DNA"/>
</dbReference>
<evidence type="ECO:0000313" key="2">
    <source>
        <dbReference type="EMBL" id="KAK8949803.1"/>
    </source>
</evidence>
<sequence length="156" mass="16816">MGRDEKTRGAAEPNSETGRARWPAQERTAKNGRLPASDFPEFFPDGGGGDWMEKADAYRPLGVFEFPWQNEAGSLVPEPDGWSLPEVFFSSLVDGSSAAIGFPGDRLSPPSASPIFIACAIEGSSPSDGDVERIDCIWSCALRQPLSVMYWPACGT</sequence>
<dbReference type="Proteomes" id="UP001412067">
    <property type="component" value="Unassembled WGS sequence"/>
</dbReference>
<comment type="caution">
    <text evidence="2">The sequence shown here is derived from an EMBL/GenBank/DDBJ whole genome shotgun (WGS) entry which is preliminary data.</text>
</comment>
<gene>
    <name evidence="2" type="ORF">KSP40_PGU000281</name>
</gene>
<accession>A0ABR2LSA5</accession>
<organism evidence="2 3">
    <name type="scientific">Platanthera guangdongensis</name>
    <dbReference type="NCBI Taxonomy" id="2320717"/>
    <lineage>
        <taxon>Eukaryota</taxon>
        <taxon>Viridiplantae</taxon>
        <taxon>Streptophyta</taxon>
        <taxon>Embryophyta</taxon>
        <taxon>Tracheophyta</taxon>
        <taxon>Spermatophyta</taxon>
        <taxon>Magnoliopsida</taxon>
        <taxon>Liliopsida</taxon>
        <taxon>Asparagales</taxon>
        <taxon>Orchidaceae</taxon>
        <taxon>Orchidoideae</taxon>
        <taxon>Orchideae</taxon>
        <taxon>Orchidinae</taxon>
        <taxon>Platanthera</taxon>
    </lineage>
</organism>
<reference evidence="2 3" key="1">
    <citation type="journal article" date="2022" name="Nat. Plants">
        <title>Genomes of leafy and leafless Platanthera orchids illuminate the evolution of mycoheterotrophy.</title>
        <authorList>
            <person name="Li M.H."/>
            <person name="Liu K.W."/>
            <person name="Li Z."/>
            <person name="Lu H.C."/>
            <person name="Ye Q.L."/>
            <person name="Zhang D."/>
            <person name="Wang J.Y."/>
            <person name="Li Y.F."/>
            <person name="Zhong Z.M."/>
            <person name="Liu X."/>
            <person name="Yu X."/>
            <person name="Liu D.K."/>
            <person name="Tu X.D."/>
            <person name="Liu B."/>
            <person name="Hao Y."/>
            <person name="Liao X.Y."/>
            <person name="Jiang Y.T."/>
            <person name="Sun W.H."/>
            <person name="Chen J."/>
            <person name="Chen Y.Q."/>
            <person name="Ai Y."/>
            <person name="Zhai J.W."/>
            <person name="Wu S.S."/>
            <person name="Zhou Z."/>
            <person name="Hsiao Y.Y."/>
            <person name="Wu W.L."/>
            <person name="Chen Y.Y."/>
            <person name="Lin Y.F."/>
            <person name="Hsu J.L."/>
            <person name="Li C.Y."/>
            <person name="Wang Z.W."/>
            <person name="Zhao X."/>
            <person name="Zhong W.Y."/>
            <person name="Ma X.K."/>
            <person name="Ma L."/>
            <person name="Huang J."/>
            <person name="Chen G.Z."/>
            <person name="Huang M.Z."/>
            <person name="Huang L."/>
            <person name="Peng D.H."/>
            <person name="Luo Y.B."/>
            <person name="Zou S.Q."/>
            <person name="Chen S.P."/>
            <person name="Lan S."/>
            <person name="Tsai W.C."/>
            <person name="Van de Peer Y."/>
            <person name="Liu Z.J."/>
        </authorList>
    </citation>
    <scope>NUCLEOTIDE SEQUENCE [LARGE SCALE GENOMIC DNA]</scope>
    <source>
        <strain evidence="2">Lor288</strain>
    </source>
</reference>
<protein>
    <submittedName>
        <fullName evidence="2">Uncharacterized protein</fullName>
    </submittedName>
</protein>